<organism evidence="1">
    <name type="scientific">bioreactor metagenome</name>
    <dbReference type="NCBI Taxonomy" id="1076179"/>
    <lineage>
        <taxon>unclassified sequences</taxon>
        <taxon>metagenomes</taxon>
        <taxon>ecological metagenomes</taxon>
    </lineage>
</organism>
<accession>A0A645EE17</accession>
<evidence type="ECO:0000313" key="1">
    <source>
        <dbReference type="EMBL" id="MPM99368.1"/>
    </source>
</evidence>
<gene>
    <name evidence="1" type="ORF">SDC9_146559</name>
</gene>
<evidence type="ECO:0008006" key="2">
    <source>
        <dbReference type="Google" id="ProtNLM"/>
    </source>
</evidence>
<sequence length="88" mass="10579">MEARNNFRYNNYHRLDLGVNFHKETKRGNLRTWNISIYNVYNRLNPFYVYVWDETTVNPATGERKTKSVLRQSTLFPIIPSVSYTIKF</sequence>
<proteinExistence type="predicted"/>
<protein>
    <recommendedName>
        <fullName evidence="2">TonB-dependent receptor-like beta-barrel domain-containing protein</fullName>
    </recommendedName>
</protein>
<dbReference type="EMBL" id="VSSQ01045467">
    <property type="protein sequence ID" value="MPM99368.1"/>
    <property type="molecule type" value="Genomic_DNA"/>
</dbReference>
<dbReference type="AlphaFoldDB" id="A0A645EE17"/>
<name>A0A645EE17_9ZZZZ</name>
<reference evidence="1" key="1">
    <citation type="submission" date="2019-08" db="EMBL/GenBank/DDBJ databases">
        <authorList>
            <person name="Kucharzyk K."/>
            <person name="Murdoch R.W."/>
            <person name="Higgins S."/>
            <person name="Loffler F."/>
        </authorList>
    </citation>
    <scope>NUCLEOTIDE SEQUENCE</scope>
</reference>
<comment type="caution">
    <text evidence="1">The sequence shown here is derived from an EMBL/GenBank/DDBJ whole genome shotgun (WGS) entry which is preliminary data.</text>
</comment>